<evidence type="ECO:0000313" key="3">
    <source>
        <dbReference type="Proteomes" id="UP000323225"/>
    </source>
</evidence>
<dbReference type="EMBL" id="VUAA01000175">
    <property type="protein sequence ID" value="KAA1252253.1"/>
    <property type="molecule type" value="Genomic_DNA"/>
</dbReference>
<reference evidence="2 3" key="1">
    <citation type="submission" date="2019-09" db="EMBL/GenBank/DDBJ databases">
        <authorList>
            <person name="Kritzky A."/>
            <person name="Schelkanova E.Y."/>
            <person name="Alkhova Z.V."/>
            <person name="Smirnova N.I."/>
        </authorList>
    </citation>
    <scope>NUCLEOTIDE SEQUENCE [LARGE SCALE GENOMIC DNA]</scope>
    <source>
        <strain evidence="2 3">M1526</strain>
    </source>
</reference>
<dbReference type="EMBL" id="VUAA01000059">
    <property type="protein sequence ID" value="KAA1252547.1"/>
    <property type="molecule type" value="Genomic_DNA"/>
</dbReference>
<dbReference type="RefSeq" id="WP_188093087.1">
    <property type="nucleotide sequence ID" value="NZ_JABEED010000029.1"/>
</dbReference>
<gene>
    <name evidence="2" type="ORF">F0M16_22300</name>
    <name evidence="1" type="ORF">F0M16_24090</name>
</gene>
<name>A0A5Q6PCC6_VIBCL</name>
<protein>
    <submittedName>
        <fullName evidence="2">Type II toxin-antitoxin system ParD family antitoxin</fullName>
    </submittedName>
</protein>
<feature type="non-terminal residue" evidence="2">
    <location>
        <position position="24"/>
    </location>
</feature>
<evidence type="ECO:0000313" key="1">
    <source>
        <dbReference type="EMBL" id="KAA1252253.1"/>
    </source>
</evidence>
<organism evidence="2 3">
    <name type="scientific">Vibrio cholerae</name>
    <dbReference type="NCBI Taxonomy" id="666"/>
    <lineage>
        <taxon>Bacteria</taxon>
        <taxon>Pseudomonadati</taxon>
        <taxon>Pseudomonadota</taxon>
        <taxon>Gammaproteobacteria</taxon>
        <taxon>Vibrionales</taxon>
        <taxon>Vibrionaceae</taxon>
        <taxon>Vibrio</taxon>
    </lineage>
</organism>
<sequence>MAKNTSITLGEHFDGFITSQIQSG</sequence>
<comment type="caution">
    <text evidence="2">The sequence shown here is derived from an EMBL/GenBank/DDBJ whole genome shotgun (WGS) entry which is preliminary data.</text>
</comment>
<dbReference type="Proteomes" id="UP000323225">
    <property type="component" value="Unassembled WGS sequence"/>
</dbReference>
<proteinExistence type="predicted"/>
<dbReference type="AlphaFoldDB" id="A0A5Q6PCC6"/>
<evidence type="ECO:0000313" key="2">
    <source>
        <dbReference type="EMBL" id="KAA1252547.1"/>
    </source>
</evidence>
<accession>A0A5Q6PCC6</accession>
<dbReference type="Pfam" id="PF03693">
    <property type="entry name" value="ParD_antitoxin"/>
    <property type="match status" value="1"/>
</dbReference>
<dbReference type="InterPro" id="IPR022789">
    <property type="entry name" value="ParD"/>
</dbReference>